<name>A0A0N9QX91_9VIRU</name>
<dbReference type="KEGG" id="vg:26049091"/>
<evidence type="ECO:0000313" key="1">
    <source>
        <dbReference type="EMBL" id="ALH23130.1"/>
    </source>
</evidence>
<sequence length="196" mass="22928">MKLLLILLNLINLNRDNCLMFRGGGFSGFWYFYNNTNIVTNSDKIYCYSSGCLAVIASISPNNKQYIYDTVLEMKNFYKNKTADISMIREKFIDNIINIPIIEYNINIITSTYIGKCIIEKPDTIDRLRQLLLDTTNIPIITGRLEYTNIDGIFCRLSHPMCKITYSIPKTLRFIINIFNPFLTIDDVKYFSEWKY</sequence>
<gene>
    <name evidence="1" type="ORF">ceV_224</name>
</gene>
<evidence type="ECO:0000313" key="2">
    <source>
        <dbReference type="Proteomes" id="UP000203826"/>
    </source>
</evidence>
<keyword evidence="2" id="KW-1185">Reference proteome</keyword>
<dbReference type="Proteomes" id="UP000203826">
    <property type="component" value="Segment"/>
</dbReference>
<protein>
    <submittedName>
        <fullName evidence="1">Uncharacterized protein</fullName>
    </submittedName>
</protein>
<organism evidence="1 2">
    <name type="scientific">Chrysochromulina ericina virus CeV-01B</name>
    <dbReference type="NCBI Taxonomy" id="3070830"/>
    <lineage>
        <taxon>Viruses</taxon>
        <taxon>Varidnaviria</taxon>
        <taxon>Bamfordvirae</taxon>
        <taxon>Nucleocytoviricota</taxon>
        <taxon>Megaviricetes</taxon>
        <taxon>Imitervirales</taxon>
        <taxon>Mesomimiviridae</taxon>
        <taxon>Tethysvirus</taxon>
        <taxon>Tethysvirus raunefjordenense</taxon>
    </lineage>
</organism>
<proteinExistence type="predicted"/>
<dbReference type="EMBL" id="KT820662">
    <property type="protein sequence ID" value="ALH23130.1"/>
    <property type="molecule type" value="Genomic_DNA"/>
</dbReference>
<reference evidence="1 2" key="1">
    <citation type="journal article" date="2015" name="Genome Announc.">
        <title>The 474-Kilobase-Pair Complete Genome Sequence of CeV-01B, a Virus Infecting Haptolina (Chrysochromulina) ericina (Prymnesiophyceae).</title>
        <authorList>
            <person name="Gallot-Lavallee L."/>
            <person name="Pagarete A."/>
            <person name="Legendre M."/>
            <person name="Santini S."/>
            <person name="Sandaa R.A."/>
            <person name="Himmelbauer H."/>
            <person name="Ogata H."/>
            <person name="Bratbak G."/>
            <person name="Claverie J.M."/>
        </authorList>
    </citation>
    <scope>NUCLEOTIDE SEQUENCE [LARGE SCALE GENOMIC DNA]</scope>
    <source>
        <strain evidence="1">CeV-01B</strain>
    </source>
</reference>
<accession>A0A0N9QX91</accession>